<organism evidence="1 2">
    <name type="scientific">Blastopirellula marina DSM 3645</name>
    <dbReference type="NCBI Taxonomy" id="314230"/>
    <lineage>
        <taxon>Bacteria</taxon>
        <taxon>Pseudomonadati</taxon>
        <taxon>Planctomycetota</taxon>
        <taxon>Planctomycetia</taxon>
        <taxon>Pirellulales</taxon>
        <taxon>Pirellulaceae</taxon>
        <taxon>Blastopirellula</taxon>
    </lineage>
</organism>
<comment type="caution">
    <text evidence="1">The sequence shown here is derived from an EMBL/GenBank/DDBJ whole genome shotgun (WGS) entry which is preliminary data.</text>
</comment>
<name>A3ZW45_9BACT</name>
<dbReference type="HOGENOM" id="CLU_3340779_0_0_0"/>
<dbReference type="AlphaFoldDB" id="A3ZW45"/>
<accession>A3ZW45</accession>
<proteinExistence type="predicted"/>
<evidence type="ECO:0000313" key="2">
    <source>
        <dbReference type="Proteomes" id="UP000004358"/>
    </source>
</evidence>
<dbReference type="Proteomes" id="UP000004358">
    <property type="component" value="Unassembled WGS sequence"/>
</dbReference>
<protein>
    <submittedName>
        <fullName evidence="1">Uncharacterized protein</fullName>
    </submittedName>
</protein>
<reference evidence="1 2" key="1">
    <citation type="submission" date="2006-02" db="EMBL/GenBank/DDBJ databases">
        <authorList>
            <person name="Amann R."/>
            <person name="Ferriera S."/>
            <person name="Johnson J."/>
            <person name="Kravitz S."/>
            <person name="Halpern A."/>
            <person name="Remington K."/>
            <person name="Beeson K."/>
            <person name="Tran B."/>
            <person name="Rogers Y.-H."/>
            <person name="Friedman R."/>
            <person name="Venter J.C."/>
        </authorList>
    </citation>
    <scope>NUCLEOTIDE SEQUENCE [LARGE SCALE GENOMIC DNA]</scope>
    <source>
        <strain evidence="1 2">DSM 3645</strain>
    </source>
</reference>
<evidence type="ECO:0000313" key="1">
    <source>
        <dbReference type="EMBL" id="EAQ79543.1"/>
    </source>
</evidence>
<dbReference type="EMBL" id="AANZ01000014">
    <property type="protein sequence ID" value="EAQ79543.1"/>
    <property type="molecule type" value="Genomic_DNA"/>
</dbReference>
<sequence length="37" mass="3769">MPETAANAVRLMSTCIPACAADTKRRGSCVQSGDAVS</sequence>
<gene>
    <name evidence="1" type="ORF">DSM3645_03668</name>
</gene>